<gene>
    <name evidence="2" type="ORF">EG328_001257</name>
</gene>
<comment type="caution">
    <text evidence="2">The sequence shown here is derived from an EMBL/GenBank/DDBJ whole genome shotgun (WGS) entry which is preliminary data.</text>
</comment>
<name>A0A8H3V0G2_VENIN</name>
<accession>A0A8H3V0G2</accession>
<dbReference type="AlphaFoldDB" id="A0A8H3V0G2"/>
<feature type="compositionally biased region" description="Basic and acidic residues" evidence="1">
    <location>
        <begin position="173"/>
        <end position="194"/>
    </location>
</feature>
<dbReference type="Proteomes" id="UP000447873">
    <property type="component" value="Unassembled WGS sequence"/>
</dbReference>
<evidence type="ECO:0000313" key="3">
    <source>
        <dbReference type="Proteomes" id="UP000447873"/>
    </source>
</evidence>
<feature type="region of interest" description="Disordered" evidence="1">
    <location>
        <begin position="142"/>
        <end position="194"/>
    </location>
</feature>
<evidence type="ECO:0000256" key="1">
    <source>
        <dbReference type="SAM" id="MobiDB-lite"/>
    </source>
</evidence>
<dbReference type="EMBL" id="WNWS01000129">
    <property type="protein sequence ID" value="KAE9978801.1"/>
    <property type="molecule type" value="Genomic_DNA"/>
</dbReference>
<sequence>MAFPIPADATAAAGARSASALYLNTAITEQSEGVDTAVEVSHNHFDHIRRPSVTSFFASIGYQPYQILNGKGEIEVFYAPQHSNNSMLGNQESQSAIAISMALSPHGNELAGPPVVDGATAALPQHDHGLFEPAAVQTAVSQPPLMGAPSSTLPQHGNGHDGQAAVDQAAQDECDKKRKAEEKADKKQKRQEKLGKVGTAVKGAFGISFIVLNALKCAGIFDN</sequence>
<protein>
    <submittedName>
        <fullName evidence="2">Uncharacterized protein</fullName>
    </submittedName>
</protein>
<feature type="compositionally biased region" description="Low complexity" evidence="1">
    <location>
        <begin position="161"/>
        <end position="171"/>
    </location>
</feature>
<proteinExistence type="predicted"/>
<evidence type="ECO:0000313" key="2">
    <source>
        <dbReference type="EMBL" id="KAE9978801.1"/>
    </source>
</evidence>
<organism evidence="2 3">
    <name type="scientific">Venturia inaequalis</name>
    <name type="common">Apple scab fungus</name>
    <dbReference type="NCBI Taxonomy" id="5025"/>
    <lineage>
        <taxon>Eukaryota</taxon>
        <taxon>Fungi</taxon>
        <taxon>Dikarya</taxon>
        <taxon>Ascomycota</taxon>
        <taxon>Pezizomycotina</taxon>
        <taxon>Dothideomycetes</taxon>
        <taxon>Pleosporomycetidae</taxon>
        <taxon>Venturiales</taxon>
        <taxon>Venturiaceae</taxon>
        <taxon>Venturia</taxon>
    </lineage>
</organism>
<reference evidence="2 3" key="1">
    <citation type="submission" date="2018-12" db="EMBL/GenBank/DDBJ databases">
        <title>Venturia inaequalis Genome Resource.</title>
        <authorList>
            <person name="Lichtner F.J."/>
        </authorList>
    </citation>
    <scope>NUCLEOTIDE SEQUENCE [LARGE SCALE GENOMIC DNA]</scope>
    <source>
        <strain evidence="2 3">120213</strain>
    </source>
</reference>